<proteinExistence type="predicted"/>
<protein>
    <submittedName>
        <fullName evidence="2">Uncharacterized protein</fullName>
    </submittedName>
</protein>
<name>A0A0N9R178_9VIRU</name>
<dbReference type="Proteomes" id="UP000203826">
    <property type="component" value="Segment"/>
</dbReference>
<dbReference type="EMBL" id="KT820662">
    <property type="protein sequence ID" value="ALH23184.1"/>
    <property type="molecule type" value="Genomic_DNA"/>
</dbReference>
<feature type="region of interest" description="Disordered" evidence="1">
    <location>
        <begin position="1"/>
        <end position="53"/>
    </location>
</feature>
<organism evidence="2 3">
    <name type="scientific">Chrysochromulina ericina virus CeV-01B</name>
    <dbReference type="NCBI Taxonomy" id="3070830"/>
    <lineage>
        <taxon>Viruses</taxon>
        <taxon>Varidnaviria</taxon>
        <taxon>Bamfordvirae</taxon>
        <taxon>Nucleocytoviricota</taxon>
        <taxon>Megaviricetes</taxon>
        <taxon>Imitervirales</taxon>
        <taxon>Mesomimiviridae</taxon>
        <taxon>Tethysvirus</taxon>
        <taxon>Tethysvirus raunefjordenense</taxon>
    </lineage>
</organism>
<sequence>MGYKKSHKKHQKMRKHYTRVHRRKTRSKHSRKYSKKTRRVQKGGFGKPSCPFAGKQWNASNGGNFFKLGTPIGVGNTPPYPGTVSPSPQHPFRSNYGLIGGRRRYRQGGGAKCNGNGSGDGGVASSASTFPWPQTLVNTYRTTLGGAENLYKQYQGIRPSPSPLPWSQHEQQV</sequence>
<keyword evidence="3" id="KW-1185">Reference proteome</keyword>
<feature type="compositionally biased region" description="Basic residues" evidence="1">
    <location>
        <begin position="1"/>
        <end position="41"/>
    </location>
</feature>
<evidence type="ECO:0000313" key="2">
    <source>
        <dbReference type="EMBL" id="ALH23184.1"/>
    </source>
</evidence>
<evidence type="ECO:0000313" key="3">
    <source>
        <dbReference type="Proteomes" id="UP000203826"/>
    </source>
</evidence>
<feature type="compositionally biased region" description="Gly residues" evidence="1">
    <location>
        <begin position="107"/>
        <end position="122"/>
    </location>
</feature>
<evidence type="ECO:0000256" key="1">
    <source>
        <dbReference type="SAM" id="MobiDB-lite"/>
    </source>
</evidence>
<gene>
    <name evidence="2" type="ORF">ceV_278</name>
</gene>
<dbReference type="KEGG" id="vg:26049145"/>
<reference evidence="2 3" key="1">
    <citation type="journal article" date="2015" name="Genome Announc.">
        <title>The 474-Kilobase-Pair Complete Genome Sequence of CeV-01B, a Virus Infecting Haptolina (Chrysochromulina) ericina (Prymnesiophyceae).</title>
        <authorList>
            <person name="Gallot-Lavallee L."/>
            <person name="Pagarete A."/>
            <person name="Legendre M."/>
            <person name="Santini S."/>
            <person name="Sandaa R.A."/>
            <person name="Himmelbauer H."/>
            <person name="Ogata H."/>
            <person name="Bratbak G."/>
            <person name="Claverie J.M."/>
        </authorList>
    </citation>
    <scope>NUCLEOTIDE SEQUENCE [LARGE SCALE GENOMIC DNA]</scope>
    <source>
        <strain evidence="2">CeV-01B</strain>
    </source>
</reference>
<feature type="region of interest" description="Disordered" evidence="1">
    <location>
        <begin position="77"/>
        <end position="128"/>
    </location>
</feature>
<accession>A0A0N9R178</accession>